<comment type="similarity">
    <text evidence="6">Belongs to the TVP38/TMEM64 family.</text>
</comment>
<evidence type="ECO:0000259" key="7">
    <source>
        <dbReference type="Pfam" id="PF09335"/>
    </source>
</evidence>
<keyword evidence="2 6" id="KW-1003">Cell membrane</keyword>
<reference evidence="8 9" key="1">
    <citation type="submission" date="2019-01" db="EMBL/GenBank/DDBJ databases">
        <title>Complete genome sequence of Cohnella hallensis HS21 isolated from Korean fir (Abies koreana) rhizospheric soil.</title>
        <authorList>
            <person name="Jiang L."/>
            <person name="Kang S.W."/>
            <person name="Kim S."/>
            <person name="Jung J."/>
            <person name="Kim C.Y."/>
            <person name="Kim D.H."/>
            <person name="Kim S.W."/>
            <person name="Lee J."/>
        </authorList>
    </citation>
    <scope>NUCLEOTIDE SEQUENCE [LARGE SCALE GENOMIC DNA]</scope>
    <source>
        <strain evidence="8 9">HS21</strain>
    </source>
</reference>
<dbReference type="InterPro" id="IPR015414">
    <property type="entry name" value="TMEM64"/>
</dbReference>
<feature type="transmembrane region" description="Helical" evidence="6">
    <location>
        <begin position="145"/>
        <end position="164"/>
    </location>
</feature>
<feature type="transmembrane region" description="Helical" evidence="6">
    <location>
        <begin position="44"/>
        <end position="64"/>
    </location>
</feature>
<keyword evidence="3 6" id="KW-0812">Transmembrane</keyword>
<proteinExistence type="inferred from homology"/>
<dbReference type="GO" id="GO:0005886">
    <property type="term" value="C:plasma membrane"/>
    <property type="evidence" value="ECO:0007669"/>
    <property type="project" value="UniProtKB-SubCell"/>
</dbReference>
<comment type="subcellular location">
    <subcellularLocation>
        <location evidence="1 6">Cell membrane</location>
        <topology evidence="1 6">Multi-pass membrane protein</topology>
    </subcellularLocation>
</comment>
<evidence type="ECO:0000256" key="3">
    <source>
        <dbReference type="ARBA" id="ARBA00022692"/>
    </source>
</evidence>
<dbReference type="Proteomes" id="UP000289856">
    <property type="component" value="Chromosome"/>
</dbReference>
<evidence type="ECO:0000256" key="5">
    <source>
        <dbReference type="ARBA" id="ARBA00023136"/>
    </source>
</evidence>
<dbReference type="InterPro" id="IPR032816">
    <property type="entry name" value="VTT_dom"/>
</dbReference>
<feature type="transmembrane region" description="Helical" evidence="6">
    <location>
        <begin position="70"/>
        <end position="95"/>
    </location>
</feature>
<evidence type="ECO:0000256" key="1">
    <source>
        <dbReference type="ARBA" id="ARBA00004651"/>
    </source>
</evidence>
<evidence type="ECO:0000256" key="2">
    <source>
        <dbReference type="ARBA" id="ARBA00022475"/>
    </source>
</evidence>
<feature type="transmembrane region" description="Helical" evidence="6">
    <location>
        <begin position="176"/>
        <end position="192"/>
    </location>
</feature>
<sequence>MHVYNMNISDILSNLTEENLKSLLEQYRDFGPFPGIALTFMKSFIPPLPTILIVGVNAAVYGLWLGFLYSWLGIVSGCLVTFVVVRRIAGSPYFVRWAQKPKVQKSLIWVRRNAFSYVFLLSLFPVGPFVVINMAAAVAQMRLRSFFIAIVFGKAIMVMSISIIGHDFARFIEKPLELLYVVLFIGGSLWISKKIEAWFTAETVHSSKNQPVQEESQGIESKTD</sequence>
<feature type="domain" description="VTT" evidence="7">
    <location>
        <begin position="49"/>
        <end position="166"/>
    </location>
</feature>
<gene>
    <name evidence="8" type="primary">yhjE_2</name>
    <name evidence="8" type="ORF">KCTCHS21_57090</name>
</gene>
<protein>
    <recommendedName>
        <fullName evidence="6">TVP38/TMEM64 family membrane protein</fullName>
    </recommendedName>
</protein>
<evidence type="ECO:0000256" key="4">
    <source>
        <dbReference type="ARBA" id="ARBA00022989"/>
    </source>
</evidence>
<evidence type="ECO:0000313" key="8">
    <source>
        <dbReference type="EMBL" id="BBI36310.1"/>
    </source>
</evidence>
<organism evidence="8 9">
    <name type="scientific">Cohnella abietis</name>
    <dbReference type="NCBI Taxonomy" id="2507935"/>
    <lineage>
        <taxon>Bacteria</taxon>
        <taxon>Bacillati</taxon>
        <taxon>Bacillota</taxon>
        <taxon>Bacilli</taxon>
        <taxon>Bacillales</taxon>
        <taxon>Paenibacillaceae</taxon>
        <taxon>Cohnella</taxon>
    </lineage>
</organism>
<dbReference type="EMBL" id="AP019400">
    <property type="protein sequence ID" value="BBI36310.1"/>
    <property type="molecule type" value="Genomic_DNA"/>
</dbReference>
<name>A0A3T1DDU8_9BACL</name>
<keyword evidence="9" id="KW-1185">Reference proteome</keyword>
<dbReference type="PANTHER" id="PTHR12677">
    <property type="entry name" value="GOLGI APPARATUS MEMBRANE PROTEIN TVP38-RELATED"/>
    <property type="match status" value="1"/>
</dbReference>
<keyword evidence="5 6" id="KW-0472">Membrane</keyword>
<dbReference type="AlphaFoldDB" id="A0A3T1DDU8"/>
<feature type="transmembrane region" description="Helical" evidence="6">
    <location>
        <begin position="115"/>
        <end position="139"/>
    </location>
</feature>
<evidence type="ECO:0000313" key="9">
    <source>
        <dbReference type="Proteomes" id="UP000289856"/>
    </source>
</evidence>
<evidence type="ECO:0000256" key="6">
    <source>
        <dbReference type="RuleBase" id="RU366058"/>
    </source>
</evidence>
<dbReference type="PANTHER" id="PTHR12677:SF55">
    <property type="entry name" value="UNDECAPRENYL PHOSPHATE TRANSPORTER SAOUHSC_00901-RELATED"/>
    <property type="match status" value="1"/>
</dbReference>
<dbReference type="Pfam" id="PF09335">
    <property type="entry name" value="VTT_dom"/>
    <property type="match status" value="1"/>
</dbReference>
<accession>A0A3T1DDU8</accession>
<dbReference type="KEGG" id="cohn:KCTCHS21_57090"/>
<keyword evidence="4 6" id="KW-1133">Transmembrane helix</keyword>